<dbReference type="Proteomes" id="UP001185331">
    <property type="component" value="Unassembled WGS sequence"/>
</dbReference>
<evidence type="ECO:0000313" key="3">
    <source>
        <dbReference type="Proteomes" id="UP001185331"/>
    </source>
</evidence>
<dbReference type="RefSeq" id="WP_309853522.1">
    <property type="nucleotide sequence ID" value="NZ_JAVDQJ010000004.1"/>
</dbReference>
<name>A0AAE4BNL6_9DEIO</name>
<evidence type="ECO:0000259" key="1">
    <source>
        <dbReference type="Pfam" id="PF20066"/>
    </source>
</evidence>
<reference evidence="2" key="1">
    <citation type="submission" date="2023-07" db="EMBL/GenBank/DDBJ databases">
        <title>Sorghum-associated microbial communities from plants grown in Nebraska, USA.</title>
        <authorList>
            <person name="Schachtman D."/>
        </authorList>
    </citation>
    <scope>NUCLEOTIDE SEQUENCE</scope>
    <source>
        <strain evidence="2">BE330</strain>
    </source>
</reference>
<dbReference type="InterPro" id="IPR045517">
    <property type="entry name" value="Glyoxalase_8"/>
</dbReference>
<accession>A0AAE4BNL6</accession>
<dbReference type="Pfam" id="PF20066">
    <property type="entry name" value="Glyoxalase_8"/>
    <property type="match status" value="1"/>
</dbReference>
<comment type="caution">
    <text evidence="2">The sequence shown here is derived from an EMBL/GenBank/DDBJ whole genome shotgun (WGS) entry which is preliminary data.</text>
</comment>
<gene>
    <name evidence="2" type="ORF">J2Y00_002438</name>
</gene>
<dbReference type="EMBL" id="JAVDQK010000005">
    <property type="protein sequence ID" value="MDR6218841.1"/>
    <property type="molecule type" value="Genomic_DNA"/>
</dbReference>
<proteinExistence type="predicted"/>
<feature type="domain" description="Glyoxalase-related protein" evidence="1">
    <location>
        <begin position="3"/>
        <end position="67"/>
    </location>
</feature>
<organism evidence="2 3">
    <name type="scientific">Deinococcus soli</name>
    <name type="common">ex Cha et al. 2016</name>
    <dbReference type="NCBI Taxonomy" id="1309411"/>
    <lineage>
        <taxon>Bacteria</taxon>
        <taxon>Thermotogati</taxon>
        <taxon>Deinococcota</taxon>
        <taxon>Deinococci</taxon>
        <taxon>Deinococcales</taxon>
        <taxon>Deinococcaceae</taxon>
        <taxon>Deinococcus</taxon>
    </lineage>
</organism>
<dbReference type="AlphaFoldDB" id="A0AAE4BNL6"/>
<evidence type="ECO:0000313" key="2">
    <source>
        <dbReference type="EMBL" id="MDR6218841.1"/>
    </source>
</evidence>
<protein>
    <recommendedName>
        <fullName evidence="1">Glyoxalase-related protein domain-containing protein</fullName>
    </recommendedName>
</protein>
<sequence>MTTDLKQQARRLHKALRARGVDVTLSDAQHLAAQSRGFANWQTALAAPAEASALTPSTGTPGTGTYRPATTREIYTAEYQTREKRQLTWLTGIFTYLPEGTTLVTLDTLWEEGDHDDPWPWFVTSITLTGPDGKRTLNRPDVTTDDAEYLRDDDADEITQALERQGAADTDAHAFWSLLRHLPTCNSTYDHTPDLGPIILIRADLEAQLAALTPQTLYVQTG</sequence>